<dbReference type="PROSITE" id="PS00430">
    <property type="entry name" value="TONB_DEPENDENT_REC_1"/>
    <property type="match status" value="1"/>
</dbReference>
<dbReference type="EMBL" id="AAKMFO010000115">
    <property type="protein sequence ID" value="ECT2675534.1"/>
    <property type="molecule type" value="Genomic_DNA"/>
</dbReference>
<keyword evidence="10 11" id="KW-0998">Cell outer membrane</keyword>
<evidence type="ECO:0000256" key="10">
    <source>
        <dbReference type="ARBA" id="ARBA00023237"/>
    </source>
</evidence>
<keyword evidence="7" id="KW-0406">Ion transport</keyword>
<sequence>MENKGTLFKSISFVAATMVTVSSVAATEQHDNTITVTATKRIQSSFDVIGNVNVQTDEQLKKSLVNQTDDLSAVFPELLSANRSSRIYNNMTLRGQSSADFFSPSLGLFVDGAPQLSQSYAQSLQGVEQVELLKGPQGVIYGRGTLGGIISVITKKPSSHAEAWLGGQYFGQGERINTGGSTGYMENGWAFQGNVSLDRNNGSLNNPAWDKKNVDSRDIKAGWLSANYISPDTLFESNLKVGGENYHSHEEYFVPFSPLSRSKIDTEWLYETPNLKRKLKNISWNTGYDFNDEWKFKTILSYQNMDIDRLFMDGTLQDDSQDILYSEARANYEGGDLSGIIGVSFQKMGYRHDNLSVGKV</sequence>
<evidence type="ECO:0000256" key="9">
    <source>
        <dbReference type="ARBA" id="ARBA00023136"/>
    </source>
</evidence>
<evidence type="ECO:0000256" key="2">
    <source>
        <dbReference type="ARBA" id="ARBA00022448"/>
    </source>
</evidence>
<keyword evidence="2 11" id="KW-0813">Transport</keyword>
<evidence type="ECO:0000256" key="5">
    <source>
        <dbReference type="ARBA" id="ARBA00022692"/>
    </source>
</evidence>
<dbReference type="PANTHER" id="PTHR32552:SF81">
    <property type="entry name" value="TONB-DEPENDENT OUTER MEMBRANE RECEPTOR"/>
    <property type="match status" value="1"/>
</dbReference>
<evidence type="ECO:0000256" key="12">
    <source>
        <dbReference type="PROSITE-ProRule" id="PRU10143"/>
    </source>
</evidence>
<dbReference type="Gene3D" id="2.40.170.20">
    <property type="entry name" value="TonB-dependent receptor, beta-barrel domain"/>
    <property type="match status" value="1"/>
</dbReference>
<evidence type="ECO:0000256" key="3">
    <source>
        <dbReference type="ARBA" id="ARBA00022452"/>
    </source>
</evidence>
<reference evidence="14" key="1">
    <citation type="submission" date="2018-08" db="EMBL/GenBank/DDBJ databases">
        <authorList>
            <consortium name="GenomeTrakr network: Whole genome sequencing for foodborne pathogen traceback"/>
        </authorList>
    </citation>
    <scope>NUCLEOTIDE SEQUENCE</scope>
    <source>
        <strain evidence="14">FSIS11812566</strain>
    </source>
</reference>
<dbReference type="GO" id="GO:0009279">
    <property type="term" value="C:cell outer membrane"/>
    <property type="evidence" value="ECO:0007669"/>
    <property type="project" value="UniProtKB-SubCell"/>
</dbReference>
<keyword evidence="9 11" id="KW-0472">Membrane</keyword>
<keyword evidence="6" id="KW-0408">Iron</keyword>
<dbReference type="PANTHER" id="PTHR32552">
    <property type="entry name" value="FERRICHROME IRON RECEPTOR-RELATED"/>
    <property type="match status" value="1"/>
</dbReference>
<evidence type="ECO:0000256" key="4">
    <source>
        <dbReference type="ARBA" id="ARBA00022496"/>
    </source>
</evidence>
<dbReference type="Pfam" id="PF07715">
    <property type="entry name" value="Plug"/>
    <property type="match status" value="1"/>
</dbReference>
<evidence type="ECO:0000256" key="11">
    <source>
        <dbReference type="PROSITE-ProRule" id="PRU01360"/>
    </source>
</evidence>
<keyword evidence="3 11" id="KW-1134">Transmembrane beta strand</keyword>
<proteinExistence type="inferred from homology"/>
<organism evidence="14">
    <name type="scientific">Salmonella enteritidis</name>
    <dbReference type="NCBI Taxonomy" id="149539"/>
    <lineage>
        <taxon>Bacteria</taxon>
        <taxon>Pseudomonadati</taxon>
        <taxon>Pseudomonadota</taxon>
        <taxon>Gammaproteobacteria</taxon>
        <taxon>Enterobacterales</taxon>
        <taxon>Enterobacteriaceae</taxon>
        <taxon>Salmonella</taxon>
    </lineage>
</organism>
<feature type="non-terminal residue" evidence="14">
    <location>
        <position position="360"/>
    </location>
</feature>
<keyword evidence="8 12" id="KW-0798">TonB box</keyword>
<keyword evidence="5 11" id="KW-0812">Transmembrane</keyword>
<name>A0A600CJF5_SALEN</name>
<evidence type="ECO:0000256" key="8">
    <source>
        <dbReference type="ARBA" id="ARBA00023077"/>
    </source>
</evidence>
<evidence type="ECO:0000256" key="1">
    <source>
        <dbReference type="ARBA" id="ARBA00004571"/>
    </source>
</evidence>
<dbReference type="PROSITE" id="PS52016">
    <property type="entry name" value="TONB_DEPENDENT_REC_3"/>
    <property type="match status" value="1"/>
</dbReference>
<dbReference type="InterPro" id="IPR039426">
    <property type="entry name" value="TonB-dep_rcpt-like"/>
</dbReference>
<comment type="caution">
    <text evidence="14">The sequence shown here is derived from an EMBL/GenBank/DDBJ whole genome shotgun (WGS) entry which is preliminary data.</text>
</comment>
<feature type="domain" description="TonB-dependent receptor plug" evidence="13">
    <location>
        <begin position="47"/>
        <end position="149"/>
    </location>
</feature>
<comment type="subcellular location">
    <subcellularLocation>
        <location evidence="1 11">Cell outer membrane</location>
        <topology evidence="1 11">Multi-pass membrane protein</topology>
    </subcellularLocation>
</comment>
<evidence type="ECO:0000313" key="14">
    <source>
        <dbReference type="EMBL" id="ECT2675534.1"/>
    </source>
</evidence>
<dbReference type="SUPFAM" id="SSF56935">
    <property type="entry name" value="Porins"/>
    <property type="match status" value="1"/>
</dbReference>
<keyword evidence="4" id="KW-0410">Iron transport</keyword>
<feature type="short sequence motif" description="TonB box" evidence="12">
    <location>
        <begin position="33"/>
        <end position="39"/>
    </location>
</feature>
<evidence type="ECO:0000256" key="6">
    <source>
        <dbReference type="ARBA" id="ARBA00023004"/>
    </source>
</evidence>
<accession>A0A600CJF5</accession>
<keyword evidence="14" id="KW-0675">Receptor</keyword>
<dbReference type="InterPro" id="IPR010916">
    <property type="entry name" value="TonB_box_CS"/>
</dbReference>
<comment type="similarity">
    <text evidence="11">Belongs to the TonB-dependent receptor family.</text>
</comment>
<evidence type="ECO:0000256" key="7">
    <source>
        <dbReference type="ARBA" id="ARBA00023065"/>
    </source>
</evidence>
<dbReference type="InterPro" id="IPR012910">
    <property type="entry name" value="Plug_dom"/>
</dbReference>
<evidence type="ECO:0000259" key="13">
    <source>
        <dbReference type="Pfam" id="PF07715"/>
    </source>
</evidence>
<gene>
    <name evidence="14" type="ORF">DYT79_24280</name>
</gene>
<protein>
    <submittedName>
        <fullName evidence="14">TonB-dependent receptor</fullName>
    </submittedName>
</protein>
<dbReference type="AlphaFoldDB" id="A0A600CJF5"/>
<dbReference type="GO" id="GO:0006826">
    <property type="term" value="P:iron ion transport"/>
    <property type="evidence" value="ECO:0007669"/>
    <property type="project" value="UniProtKB-KW"/>
</dbReference>
<dbReference type="InterPro" id="IPR036942">
    <property type="entry name" value="Beta-barrel_TonB_sf"/>
</dbReference>